<comment type="similarity">
    <text evidence="7">Belongs to the CobU/CobP family.</text>
</comment>
<keyword evidence="15" id="KW-0342">GTP-binding</keyword>
<comment type="catalytic activity">
    <reaction evidence="1">
        <text>adenosylcob(III)inamide + ATP = adenosylcob(III)inamide phosphate + ADP + H(+)</text>
        <dbReference type="Rhea" id="RHEA:15769"/>
        <dbReference type="ChEBI" id="CHEBI:2480"/>
        <dbReference type="ChEBI" id="CHEBI:15378"/>
        <dbReference type="ChEBI" id="CHEBI:30616"/>
        <dbReference type="ChEBI" id="CHEBI:58502"/>
        <dbReference type="ChEBI" id="CHEBI:456216"/>
        <dbReference type="EC" id="2.7.1.156"/>
    </reaction>
</comment>
<keyword evidence="18" id="KW-0548">Nucleotidyltransferase</keyword>
<keyword evidence="12" id="KW-0547">Nucleotide-binding</keyword>
<evidence type="ECO:0000256" key="11">
    <source>
        <dbReference type="ARBA" id="ARBA00022679"/>
    </source>
</evidence>
<reference evidence="18 19" key="1">
    <citation type="submission" date="2023-07" db="EMBL/GenBank/DDBJ databases">
        <title>Genomic Encyclopedia of Type Strains, Phase IV (KMG-IV): sequencing the most valuable type-strain genomes for metagenomic binning, comparative biology and taxonomic classification.</title>
        <authorList>
            <person name="Goeker M."/>
        </authorList>
    </citation>
    <scope>NUCLEOTIDE SEQUENCE [LARGE SCALE GENOMIC DNA]</scope>
    <source>
        <strain evidence="18 19">DSM 29005</strain>
    </source>
</reference>
<dbReference type="RefSeq" id="WP_307335956.1">
    <property type="nucleotide sequence ID" value="NZ_JAUSUD010000001.1"/>
</dbReference>
<evidence type="ECO:0000256" key="7">
    <source>
        <dbReference type="ARBA" id="ARBA00007490"/>
    </source>
</evidence>
<keyword evidence="10" id="KW-0169">Cobalamin biosynthesis</keyword>
<evidence type="ECO:0000256" key="9">
    <source>
        <dbReference type="ARBA" id="ARBA00012523"/>
    </source>
</evidence>
<evidence type="ECO:0000256" key="10">
    <source>
        <dbReference type="ARBA" id="ARBA00022573"/>
    </source>
</evidence>
<dbReference type="PANTHER" id="PTHR34848">
    <property type="match status" value="1"/>
</dbReference>
<accession>A0ABT9ZAX6</accession>
<dbReference type="Gene3D" id="3.40.50.300">
    <property type="entry name" value="P-loop containing nucleotide triphosphate hydrolases"/>
    <property type="match status" value="1"/>
</dbReference>
<organism evidence="18 19">
    <name type="scientific">Metabacillus malikii</name>
    <dbReference type="NCBI Taxonomy" id="1504265"/>
    <lineage>
        <taxon>Bacteria</taxon>
        <taxon>Bacillati</taxon>
        <taxon>Bacillota</taxon>
        <taxon>Bacilli</taxon>
        <taxon>Bacillales</taxon>
        <taxon>Bacillaceae</taxon>
        <taxon>Metabacillus</taxon>
    </lineage>
</organism>
<proteinExistence type="inferred from homology"/>
<keyword evidence="14" id="KW-0067">ATP-binding</keyword>
<dbReference type="EC" id="2.7.7.62" evidence="9"/>
<evidence type="ECO:0000256" key="14">
    <source>
        <dbReference type="ARBA" id="ARBA00022840"/>
    </source>
</evidence>
<dbReference type="InterPro" id="IPR027417">
    <property type="entry name" value="P-loop_NTPase"/>
</dbReference>
<evidence type="ECO:0000313" key="18">
    <source>
        <dbReference type="EMBL" id="MDQ0228997.1"/>
    </source>
</evidence>
<evidence type="ECO:0000256" key="1">
    <source>
        <dbReference type="ARBA" id="ARBA00000312"/>
    </source>
</evidence>
<evidence type="ECO:0000256" key="4">
    <source>
        <dbReference type="ARBA" id="ARBA00003889"/>
    </source>
</evidence>
<comment type="catalytic activity">
    <reaction evidence="3">
        <text>adenosylcob(III)inamide + GTP = adenosylcob(III)inamide phosphate + GDP + H(+)</text>
        <dbReference type="Rhea" id="RHEA:15765"/>
        <dbReference type="ChEBI" id="CHEBI:2480"/>
        <dbReference type="ChEBI" id="CHEBI:15378"/>
        <dbReference type="ChEBI" id="CHEBI:37565"/>
        <dbReference type="ChEBI" id="CHEBI:58189"/>
        <dbReference type="ChEBI" id="CHEBI:58502"/>
        <dbReference type="EC" id="2.7.1.156"/>
    </reaction>
</comment>
<keyword evidence="13 18" id="KW-0418">Kinase</keyword>
<name>A0ABT9ZAX6_9BACI</name>
<comment type="caution">
    <text evidence="18">The sequence shown here is derived from an EMBL/GenBank/DDBJ whole genome shotgun (WGS) entry which is preliminary data.</text>
</comment>
<dbReference type="EMBL" id="JAUSUD010000001">
    <property type="protein sequence ID" value="MDQ0228997.1"/>
    <property type="molecule type" value="Genomic_DNA"/>
</dbReference>
<comment type="pathway">
    <text evidence="6">Cofactor biosynthesis; adenosylcobalamin biosynthesis; adenosylcobalamin from cob(II)yrinate a,c-diamide: step 5/7.</text>
</comment>
<comment type="function">
    <text evidence="4">Catalyzes ATP-dependent phosphorylation of adenosylcobinamide and addition of GMP to adenosylcobinamide phosphate.</text>
</comment>
<evidence type="ECO:0000256" key="15">
    <source>
        <dbReference type="ARBA" id="ARBA00023134"/>
    </source>
</evidence>
<evidence type="ECO:0000256" key="6">
    <source>
        <dbReference type="ARBA" id="ARBA00005159"/>
    </source>
</evidence>
<evidence type="ECO:0000256" key="12">
    <source>
        <dbReference type="ARBA" id="ARBA00022741"/>
    </source>
</evidence>
<evidence type="ECO:0000256" key="17">
    <source>
        <dbReference type="ARBA" id="ARBA00030571"/>
    </source>
</evidence>
<keyword evidence="19" id="KW-1185">Reference proteome</keyword>
<protein>
    <recommendedName>
        <fullName evidence="16">Adenosylcobinamide kinase</fullName>
        <ecNumber evidence="8">2.7.1.156</ecNumber>
        <ecNumber evidence="9">2.7.7.62</ecNumber>
    </recommendedName>
    <alternativeName>
        <fullName evidence="17">Adenosylcobinamide-phosphate guanylyltransferase</fullName>
    </alternativeName>
</protein>
<evidence type="ECO:0000256" key="3">
    <source>
        <dbReference type="ARBA" id="ARBA00001522"/>
    </source>
</evidence>
<evidence type="ECO:0000256" key="5">
    <source>
        <dbReference type="ARBA" id="ARBA00004692"/>
    </source>
</evidence>
<dbReference type="InterPro" id="IPR003203">
    <property type="entry name" value="CobU/CobP"/>
</dbReference>
<evidence type="ECO:0000256" key="13">
    <source>
        <dbReference type="ARBA" id="ARBA00022777"/>
    </source>
</evidence>
<dbReference type="PANTHER" id="PTHR34848:SF1">
    <property type="entry name" value="BIFUNCTIONAL ADENOSYLCOBALAMIN BIOSYNTHESIS PROTEIN COBU"/>
    <property type="match status" value="1"/>
</dbReference>
<dbReference type="GO" id="GO:0043752">
    <property type="term" value="F:adenosylcobinamide kinase activity"/>
    <property type="evidence" value="ECO:0007669"/>
    <property type="project" value="UniProtKB-EC"/>
</dbReference>
<evidence type="ECO:0000313" key="19">
    <source>
        <dbReference type="Proteomes" id="UP001234495"/>
    </source>
</evidence>
<dbReference type="GO" id="GO:0008820">
    <property type="term" value="F:cobinamide phosphate guanylyltransferase activity"/>
    <property type="evidence" value="ECO:0007669"/>
    <property type="project" value="UniProtKB-EC"/>
</dbReference>
<comment type="catalytic activity">
    <reaction evidence="2">
        <text>adenosylcob(III)inamide phosphate + GTP + H(+) = adenosylcob(III)inamide-GDP + diphosphate</text>
        <dbReference type="Rhea" id="RHEA:22712"/>
        <dbReference type="ChEBI" id="CHEBI:15378"/>
        <dbReference type="ChEBI" id="CHEBI:33019"/>
        <dbReference type="ChEBI" id="CHEBI:37565"/>
        <dbReference type="ChEBI" id="CHEBI:58502"/>
        <dbReference type="ChEBI" id="CHEBI:60487"/>
        <dbReference type="EC" id="2.7.7.62"/>
    </reaction>
</comment>
<comment type="pathway">
    <text evidence="5">Cofactor biosynthesis; adenosylcobalamin biosynthesis; adenosylcobalamin from cob(II)yrinate a,c-diamide: step 6/7.</text>
</comment>
<keyword evidence="11 18" id="KW-0808">Transferase</keyword>
<dbReference type="Pfam" id="PF02283">
    <property type="entry name" value="CobU"/>
    <property type="match status" value="1"/>
</dbReference>
<sequence>MHLIIGGAFSGKRQRVRETYKKVHFVSAYDGSQLTDWRENLHEGTIIVLEGFEKWLETELLENNNNQQIREKFRSFYDEMVRTEQARNGTIVLIMLEIGKGIVPLEESERRLRDVMGWITQDAARLADKVELVWNGLTKRMK</sequence>
<evidence type="ECO:0000256" key="2">
    <source>
        <dbReference type="ARBA" id="ARBA00000711"/>
    </source>
</evidence>
<dbReference type="SUPFAM" id="SSF52540">
    <property type="entry name" value="P-loop containing nucleoside triphosphate hydrolases"/>
    <property type="match status" value="1"/>
</dbReference>
<dbReference type="Proteomes" id="UP001234495">
    <property type="component" value="Unassembled WGS sequence"/>
</dbReference>
<evidence type="ECO:0000256" key="16">
    <source>
        <dbReference type="ARBA" id="ARBA00029570"/>
    </source>
</evidence>
<dbReference type="EC" id="2.7.1.156" evidence="8"/>
<gene>
    <name evidence="18" type="ORF">J2S19_000247</name>
</gene>
<evidence type="ECO:0000256" key="8">
    <source>
        <dbReference type="ARBA" id="ARBA00012016"/>
    </source>
</evidence>